<sequence>MSGKVDRHFGWSAFADVDISRLKRNITLTKVGGLQQHSTQNPCALRPGSRPFAVNPTDHVDVVEPG</sequence>
<dbReference type="WBParaSite" id="GPUH_0001501501-mRNA-1">
    <property type="protein sequence ID" value="GPUH_0001501501-mRNA-1"/>
    <property type="gene ID" value="GPUH_0001501501"/>
</dbReference>
<protein>
    <submittedName>
        <fullName evidence="4">Transposase</fullName>
    </submittedName>
</protein>
<evidence type="ECO:0000313" key="2">
    <source>
        <dbReference type="EMBL" id="VDN25162.1"/>
    </source>
</evidence>
<gene>
    <name evidence="2" type="ORF">GPUH_LOCUS14995</name>
</gene>
<reference evidence="4" key="1">
    <citation type="submission" date="2016-06" db="UniProtKB">
        <authorList>
            <consortium name="WormBaseParasite"/>
        </authorList>
    </citation>
    <scope>IDENTIFICATION</scope>
</reference>
<organism evidence="4">
    <name type="scientific">Gongylonema pulchrum</name>
    <dbReference type="NCBI Taxonomy" id="637853"/>
    <lineage>
        <taxon>Eukaryota</taxon>
        <taxon>Metazoa</taxon>
        <taxon>Ecdysozoa</taxon>
        <taxon>Nematoda</taxon>
        <taxon>Chromadorea</taxon>
        <taxon>Rhabditida</taxon>
        <taxon>Spirurina</taxon>
        <taxon>Spiruromorpha</taxon>
        <taxon>Spiruroidea</taxon>
        <taxon>Gongylonematidae</taxon>
        <taxon>Gongylonema</taxon>
    </lineage>
</organism>
<dbReference type="Proteomes" id="UP000271098">
    <property type="component" value="Unassembled WGS sequence"/>
</dbReference>
<evidence type="ECO:0000313" key="4">
    <source>
        <dbReference type="WBParaSite" id="GPUH_0001501501-mRNA-1"/>
    </source>
</evidence>
<evidence type="ECO:0000256" key="1">
    <source>
        <dbReference type="SAM" id="MobiDB-lite"/>
    </source>
</evidence>
<accession>A0A183E204</accession>
<feature type="region of interest" description="Disordered" evidence="1">
    <location>
        <begin position="35"/>
        <end position="66"/>
    </location>
</feature>
<dbReference type="EMBL" id="UYRT01081903">
    <property type="protein sequence ID" value="VDN25162.1"/>
    <property type="molecule type" value="Genomic_DNA"/>
</dbReference>
<reference evidence="2 3" key="2">
    <citation type="submission" date="2018-11" db="EMBL/GenBank/DDBJ databases">
        <authorList>
            <consortium name="Pathogen Informatics"/>
        </authorList>
    </citation>
    <scope>NUCLEOTIDE SEQUENCE [LARGE SCALE GENOMIC DNA]</scope>
</reference>
<evidence type="ECO:0000313" key="3">
    <source>
        <dbReference type="Proteomes" id="UP000271098"/>
    </source>
</evidence>
<name>A0A183E204_9BILA</name>
<dbReference type="AlphaFoldDB" id="A0A183E204"/>
<keyword evidence="3" id="KW-1185">Reference proteome</keyword>
<proteinExistence type="predicted"/>